<evidence type="ECO:0000313" key="3">
    <source>
        <dbReference type="Proteomes" id="UP001177023"/>
    </source>
</evidence>
<keyword evidence="3" id="KW-1185">Reference proteome</keyword>
<feature type="compositionally biased region" description="Basic and acidic residues" evidence="1">
    <location>
        <begin position="1"/>
        <end position="12"/>
    </location>
</feature>
<comment type="caution">
    <text evidence="2">The sequence shown here is derived from an EMBL/GenBank/DDBJ whole genome shotgun (WGS) entry which is preliminary data.</text>
</comment>
<evidence type="ECO:0000256" key="1">
    <source>
        <dbReference type="SAM" id="MobiDB-lite"/>
    </source>
</evidence>
<evidence type="ECO:0000313" key="2">
    <source>
        <dbReference type="EMBL" id="CAJ0578636.1"/>
    </source>
</evidence>
<accession>A0AA36D0Y4</accession>
<feature type="non-terminal residue" evidence="2">
    <location>
        <position position="69"/>
    </location>
</feature>
<dbReference type="Proteomes" id="UP001177023">
    <property type="component" value="Unassembled WGS sequence"/>
</dbReference>
<gene>
    <name evidence="2" type="ORF">MSPICULIGERA_LOCUS16879</name>
</gene>
<protein>
    <submittedName>
        <fullName evidence="2">Uncharacterized protein</fullName>
    </submittedName>
</protein>
<feature type="region of interest" description="Disordered" evidence="1">
    <location>
        <begin position="1"/>
        <end position="40"/>
    </location>
</feature>
<name>A0AA36D0Y4_9BILA</name>
<dbReference type="EMBL" id="CATQJA010002654">
    <property type="protein sequence ID" value="CAJ0578636.1"/>
    <property type="molecule type" value="Genomic_DNA"/>
</dbReference>
<organism evidence="2 3">
    <name type="scientific">Mesorhabditis spiculigera</name>
    <dbReference type="NCBI Taxonomy" id="96644"/>
    <lineage>
        <taxon>Eukaryota</taxon>
        <taxon>Metazoa</taxon>
        <taxon>Ecdysozoa</taxon>
        <taxon>Nematoda</taxon>
        <taxon>Chromadorea</taxon>
        <taxon>Rhabditida</taxon>
        <taxon>Rhabditina</taxon>
        <taxon>Rhabditomorpha</taxon>
        <taxon>Rhabditoidea</taxon>
        <taxon>Rhabditidae</taxon>
        <taxon>Mesorhabditinae</taxon>
        <taxon>Mesorhabditis</taxon>
    </lineage>
</organism>
<dbReference type="AlphaFoldDB" id="A0AA36D0Y4"/>
<sequence length="69" mass="7945">MPRDRSNSESHNSRMMSGQPRPRRDSEPSPQHGDHGMRHLLKTVGDGIKSAARSYDNYNKNLLKAQQQW</sequence>
<feature type="compositionally biased region" description="Basic and acidic residues" evidence="1">
    <location>
        <begin position="22"/>
        <end position="37"/>
    </location>
</feature>
<reference evidence="2" key="1">
    <citation type="submission" date="2023-06" db="EMBL/GenBank/DDBJ databases">
        <authorList>
            <person name="Delattre M."/>
        </authorList>
    </citation>
    <scope>NUCLEOTIDE SEQUENCE</scope>
    <source>
        <strain evidence="2">AF72</strain>
    </source>
</reference>
<proteinExistence type="predicted"/>